<name>A0ABP8KN10_9MICO</name>
<reference evidence="3" key="1">
    <citation type="journal article" date="2019" name="Int. J. Syst. Evol. Microbiol.">
        <title>The Global Catalogue of Microorganisms (GCM) 10K type strain sequencing project: providing services to taxonomists for standard genome sequencing and annotation.</title>
        <authorList>
            <consortium name="The Broad Institute Genomics Platform"/>
            <consortium name="The Broad Institute Genome Sequencing Center for Infectious Disease"/>
            <person name="Wu L."/>
            <person name="Ma J."/>
        </authorList>
    </citation>
    <scope>NUCLEOTIDE SEQUENCE [LARGE SCALE GENOMIC DNA]</scope>
    <source>
        <strain evidence="3">JCM 17809</strain>
    </source>
</reference>
<protein>
    <submittedName>
        <fullName evidence="2">HDIG domain-containing protein</fullName>
    </submittedName>
</protein>
<evidence type="ECO:0000313" key="3">
    <source>
        <dbReference type="Proteomes" id="UP001500945"/>
    </source>
</evidence>
<dbReference type="EMBL" id="BAABGM010000022">
    <property type="protein sequence ID" value="GAA4411286.1"/>
    <property type="molecule type" value="Genomic_DNA"/>
</dbReference>
<comment type="caution">
    <text evidence="2">The sequence shown here is derived from an EMBL/GenBank/DDBJ whole genome shotgun (WGS) entry which is preliminary data.</text>
</comment>
<organism evidence="2 3">
    <name type="scientific">Fodinibacter luteus</name>
    <dbReference type="NCBI Taxonomy" id="552064"/>
    <lineage>
        <taxon>Bacteria</taxon>
        <taxon>Bacillati</taxon>
        <taxon>Actinomycetota</taxon>
        <taxon>Actinomycetes</taxon>
        <taxon>Micrococcales</taxon>
        <taxon>Intrasporangiaceae</taxon>
        <taxon>Fodinibacter (ex Wang et al. 2009)</taxon>
    </lineage>
</organism>
<dbReference type="SUPFAM" id="SSF109604">
    <property type="entry name" value="HD-domain/PDEase-like"/>
    <property type="match status" value="1"/>
</dbReference>
<dbReference type="Gene3D" id="1.10.3210.10">
    <property type="entry name" value="Hypothetical protein af1432"/>
    <property type="match status" value="1"/>
</dbReference>
<dbReference type="InterPro" id="IPR006674">
    <property type="entry name" value="HD_domain"/>
</dbReference>
<gene>
    <name evidence="2" type="ORF">GCM10023168_31980</name>
</gene>
<sequence>MRLMRTADARRLAEECLATSHPERWCHVQAVAARAVEVSQTGADDDPVVSAAWLHDVGYAPLARDSGLHALDGARYLAGLGADPVVVSLVAFHTGAEYEADERGLARELAAVPRPEQALLDTLILCDLTVSPTGEQVAVTARLDEIVARYPAWDPVHRAVLRSRPYLEACCDRAQTVLSA</sequence>
<proteinExistence type="predicted"/>
<evidence type="ECO:0000313" key="2">
    <source>
        <dbReference type="EMBL" id="GAA4411286.1"/>
    </source>
</evidence>
<feature type="domain" description="HD" evidence="1">
    <location>
        <begin position="25"/>
        <end position="106"/>
    </location>
</feature>
<accession>A0ABP8KN10</accession>
<dbReference type="Proteomes" id="UP001500945">
    <property type="component" value="Unassembled WGS sequence"/>
</dbReference>
<dbReference type="Pfam" id="PF01966">
    <property type="entry name" value="HD"/>
    <property type="match status" value="1"/>
</dbReference>
<keyword evidence="3" id="KW-1185">Reference proteome</keyword>
<evidence type="ECO:0000259" key="1">
    <source>
        <dbReference type="Pfam" id="PF01966"/>
    </source>
</evidence>